<organism evidence="2 3">
    <name type="scientific">Pisolithus tinctorius Marx 270</name>
    <dbReference type="NCBI Taxonomy" id="870435"/>
    <lineage>
        <taxon>Eukaryota</taxon>
        <taxon>Fungi</taxon>
        <taxon>Dikarya</taxon>
        <taxon>Basidiomycota</taxon>
        <taxon>Agaricomycotina</taxon>
        <taxon>Agaricomycetes</taxon>
        <taxon>Agaricomycetidae</taxon>
        <taxon>Boletales</taxon>
        <taxon>Sclerodermatineae</taxon>
        <taxon>Pisolithaceae</taxon>
        <taxon>Pisolithus</taxon>
    </lineage>
</organism>
<dbReference type="HOGENOM" id="CLU_048923_2_0_1"/>
<gene>
    <name evidence="2" type="ORF">M404DRAFT_20319</name>
</gene>
<dbReference type="AlphaFoldDB" id="A0A0C3PD46"/>
<accession>A0A0C3PD46</accession>
<evidence type="ECO:0000256" key="1">
    <source>
        <dbReference type="SAM" id="MobiDB-lite"/>
    </source>
</evidence>
<feature type="region of interest" description="Disordered" evidence="1">
    <location>
        <begin position="172"/>
        <end position="192"/>
    </location>
</feature>
<dbReference type="Proteomes" id="UP000054217">
    <property type="component" value="Unassembled WGS sequence"/>
</dbReference>
<reference evidence="2 3" key="1">
    <citation type="submission" date="2014-04" db="EMBL/GenBank/DDBJ databases">
        <authorList>
            <consortium name="DOE Joint Genome Institute"/>
            <person name="Kuo A."/>
            <person name="Kohler A."/>
            <person name="Costa M.D."/>
            <person name="Nagy L.G."/>
            <person name="Floudas D."/>
            <person name="Copeland A."/>
            <person name="Barry K.W."/>
            <person name="Cichocki N."/>
            <person name="Veneault-Fourrey C."/>
            <person name="LaButti K."/>
            <person name="Lindquist E.A."/>
            <person name="Lipzen A."/>
            <person name="Lundell T."/>
            <person name="Morin E."/>
            <person name="Murat C."/>
            <person name="Sun H."/>
            <person name="Tunlid A."/>
            <person name="Henrissat B."/>
            <person name="Grigoriev I.V."/>
            <person name="Hibbett D.S."/>
            <person name="Martin F."/>
            <person name="Nordberg H.P."/>
            <person name="Cantor M.N."/>
            <person name="Hua S.X."/>
        </authorList>
    </citation>
    <scope>NUCLEOTIDE SEQUENCE [LARGE SCALE GENOMIC DNA]</scope>
    <source>
        <strain evidence="2 3">Marx 270</strain>
    </source>
</reference>
<evidence type="ECO:0000313" key="3">
    <source>
        <dbReference type="Proteomes" id="UP000054217"/>
    </source>
</evidence>
<evidence type="ECO:0008006" key="4">
    <source>
        <dbReference type="Google" id="ProtNLM"/>
    </source>
</evidence>
<reference evidence="3" key="2">
    <citation type="submission" date="2015-01" db="EMBL/GenBank/DDBJ databases">
        <title>Evolutionary Origins and Diversification of the Mycorrhizal Mutualists.</title>
        <authorList>
            <consortium name="DOE Joint Genome Institute"/>
            <consortium name="Mycorrhizal Genomics Consortium"/>
            <person name="Kohler A."/>
            <person name="Kuo A."/>
            <person name="Nagy L.G."/>
            <person name="Floudas D."/>
            <person name="Copeland A."/>
            <person name="Barry K.W."/>
            <person name="Cichocki N."/>
            <person name="Veneault-Fourrey C."/>
            <person name="LaButti K."/>
            <person name="Lindquist E.A."/>
            <person name="Lipzen A."/>
            <person name="Lundell T."/>
            <person name="Morin E."/>
            <person name="Murat C."/>
            <person name="Riley R."/>
            <person name="Ohm R."/>
            <person name="Sun H."/>
            <person name="Tunlid A."/>
            <person name="Henrissat B."/>
            <person name="Grigoriev I.V."/>
            <person name="Hibbett D.S."/>
            <person name="Martin F."/>
        </authorList>
    </citation>
    <scope>NUCLEOTIDE SEQUENCE [LARGE SCALE GENOMIC DNA]</scope>
    <source>
        <strain evidence="3">Marx 270</strain>
    </source>
</reference>
<name>A0A0C3PD46_PISTI</name>
<evidence type="ECO:0000313" key="2">
    <source>
        <dbReference type="EMBL" id="KIO11700.1"/>
    </source>
</evidence>
<keyword evidence="3" id="KW-1185">Reference proteome</keyword>
<protein>
    <recommendedName>
        <fullName evidence="4">Zn(2)-C6 fungal-type domain-containing protein</fullName>
    </recommendedName>
</protein>
<sequence length="192" mass="20871">MDPGCTRCAWAQTVCEFIVDGNKKRIACMRCNLSKGKCRWPGDGKDTEASPKAVKGKKRKVKENAEARPSTQKWVKTSARPIKVLDLDETEASRSGVKEASTARYSGLEGKLKRLIEAMGLIANNLASLFELHKTVVKNSGCIADALEAIIDESFGFGVAVTPLDLGSSELDLDELHEEEAEGEDNPMAEAE</sequence>
<proteinExistence type="predicted"/>
<dbReference type="OrthoDB" id="2705551at2759"/>
<dbReference type="InParanoid" id="A0A0C3PD46"/>
<feature type="region of interest" description="Disordered" evidence="1">
    <location>
        <begin position="42"/>
        <end position="71"/>
    </location>
</feature>
<dbReference type="EMBL" id="KN831949">
    <property type="protein sequence ID" value="KIO11700.1"/>
    <property type="molecule type" value="Genomic_DNA"/>
</dbReference>